<feature type="compositionally biased region" description="Low complexity" evidence="2">
    <location>
        <begin position="33"/>
        <end position="53"/>
    </location>
</feature>
<dbReference type="SUPFAM" id="SSF53850">
    <property type="entry name" value="Periplasmic binding protein-like II"/>
    <property type="match status" value="1"/>
</dbReference>
<dbReference type="PANTHER" id="PTHR43649:SF33">
    <property type="entry name" value="POLYGALACTURONAN_RHAMNOGALACTURONAN-BINDING PROTEIN YTCQ"/>
    <property type="match status" value="1"/>
</dbReference>
<name>A0ABW0HJM9_9BACL</name>
<dbReference type="EMBL" id="JBHSMI010000002">
    <property type="protein sequence ID" value="MFC5401410.1"/>
    <property type="molecule type" value="Genomic_DNA"/>
</dbReference>
<protein>
    <recommendedName>
        <fullName evidence="5">Extracellular solute-binding protein</fullName>
    </recommendedName>
</protein>
<keyword evidence="4" id="KW-1185">Reference proteome</keyword>
<dbReference type="PANTHER" id="PTHR43649">
    <property type="entry name" value="ARABINOSE-BINDING PROTEIN-RELATED"/>
    <property type="match status" value="1"/>
</dbReference>
<dbReference type="Gene3D" id="3.40.190.10">
    <property type="entry name" value="Periplasmic binding protein-like II"/>
    <property type="match status" value="2"/>
</dbReference>
<sequence length="536" mass="59536">MSRKISIMVMIFLVAYTVVLAGCSQKSESASNSETPAASTPAQTSASPESATPEADDMSQKVSIRLFEGGWVGTPTGDDDPIKKWIDQKFNVDFNLDHVHTGDMESLLLTQFSANQAPDLLYITDKNTLLKLYNQGVILDDWTSKFEGMPAVSKSITETSKKYLTLDGKMIAVPVPAQKSDWSLMIRKDWLANLGLAAPKNDQELLEVLRKFTKNDPDRNGKNDTWGISSNGGGKSLGVIKALSGMYGPDGFYLTADNKVSNSIIDGTHKKFLDLMRTIVKEKLIDPDWYTQSWEQKKPKVYSDKLGVDWYPPMALIGEGSTYPGGSNAVASKWVNIEFPKASETGGKRPPEDISNGFITVSAQAAKDPVKMKRIQNILDSVFYPNEGYWALRWGVGVPGIDNKMADMGNGFKYTSSGLDTVRQKNSGLYDWGTWIVTTDNVLSLEAAEPDDTIKMVMKMNSEIESQSSFPNVEGLLNLDPQLLSYLQRLQSEFDVKYILEKENDYDAFQKKWLSQGGQKLIDQATEQFTKMGMIK</sequence>
<dbReference type="Proteomes" id="UP001596113">
    <property type="component" value="Unassembled WGS sequence"/>
</dbReference>
<accession>A0ABW0HJM9</accession>
<dbReference type="InterPro" id="IPR050490">
    <property type="entry name" value="Bact_solute-bd_prot1"/>
</dbReference>
<organism evidence="3 4">
    <name type="scientific">Cohnella soli</name>
    <dbReference type="NCBI Taxonomy" id="425005"/>
    <lineage>
        <taxon>Bacteria</taxon>
        <taxon>Bacillati</taxon>
        <taxon>Bacillota</taxon>
        <taxon>Bacilli</taxon>
        <taxon>Bacillales</taxon>
        <taxon>Paenibacillaceae</taxon>
        <taxon>Cohnella</taxon>
    </lineage>
</organism>
<gene>
    <name evidence="3" type="ORF">ACFPOF_01570</name>
</gene>
<keyword evidence="1" id="KW-0732">Signal</keyword>
<evidence type="ECO:0000313" key="3">
    <source>
        <dbReference type="EMBL" id="MFC5401410.1"/>
    </source>
</evidence>
<evidence type="ECO:0008006" key="5">
    <source>
        <dbReference type="Google" id="ProtNLM"/>
    </source>
</evidence>
<dbReference type="PROSITE" id="PS51257">
    <property type="entry name" value="PROKAR_LIPOPROTEIN"/>
    <property type="match status" value="1"/>
</dbReference>
<proteinExistence type="predicted"/>
<feature type="region of interest" description="Disordered" evidence="2">
    <location>
        <begin position="28"/>
        <end position="59"/>
    </location>
</feature>
<dbReference type="RefSeq" id="WP_378128935.1">
    <property type="nucleotide sequence ID" value="NZ_JBHSMI010000002.1"/>
</dbReference>
<evidence type="ECO:0000313" key="4">
    <source>
        <dbReference type="Proteomes" id="UP001596113"/>
    </source>
</evidence>
<evidence type="ECO:0000256" key="1">
    <source>
        <dbReference type="ARBA" id="ARBA00022729"/>
    </source>
</evidence>
<comment type="caution">
    <text evidence="3">The sequence shown here is derived from an EMBL/GenBank/DDBJ whole genome shotgun (WGS) entry which is preliminary data.</text>
</comment>
<evidence type="ECO:0000256" key="2">
    <source>
        <dbReference type="SAM" id="MobiDB-lite"/>
    </source>
</evidence>
<reference evidence="4" key="1">
    <citation type="journal article" date="2019" name="Int. J. Syst. Evol. Microbiol.">
        <title>The Global Catalogue of Microorganisms (GCM) 10K type strain sequencing project: providing services to taxonomists for standard genome sequencing and annotation.</title>
        <authorList>
            <consortium name="The Broad Institute Genomics Platform"/>
            <consortium name="The Broad Institute Genome Sequencing Center for Infectious Disease"/>
            <person name="Wu L."/>
            <person name="Ma J."/>
        </authorList>
    </citation>
    <scope>NUCLEOTIDE SEQUENCE [LARGE SCALE GENOMIC DNA]</scope>
    <source>
        <strain evidence="4">CGMCC 1.18575</strain>
    </source>
</reference>